<feature type="non-terminal residue" evidence="1">
    <location>
        <position position="1"/>
    </location>
</feature>
<proteinExistence type="predicted"/>
<accession>A0A817YFW6</accession>
<protein>
    <submittedName>
        <fullName evidence="1">Uncharacterized protein</fullName>
    </submittedName>
</protein>
<sequence length="53" mass="5833">MHDCILDAYLVCMFRNVFHRFFLFWSGCCLSSSSGGSLSMSASAALIATCDCR</sequence>
<gene>
    <name evidence="1" type="ORF">KIK155_LOCUS6203</name>
</gene>
<organism evidence="1 2">
    <name type="scientific">Rotaria socialis</name>
    <dbReference type="NCBI Taxonomy" id="392032"/>
    <lineage>
        <taxon>Eukaryota</taxon>
        <taxon>Metazoa</taxon>
        <taxon>Spiralia</taxon>
        <taxon>Gnathifera</taxon>
        <taxon>Rotifera</taxon>
        <taxon>Eurotatoria</taxon>
        <taxon>Bdelloidea</taxon>
        <taxon>Philodinida</taxon>
        <taxon>Philodinidae</taxon>
        <taxon>Rotaria</taxon>
    </lineage>
</organism>
<reference evidence="1" key="1">
    <citation type="submission" date="2021-02" db="EMBL/GenBank/DDBJ databases">
        <authorList>
            <person name="Nowell W R."/>
        </authorList>
    </citation>
    <scope>NUCLEOTIDE SEQUENCE</scope>
</reference>
<dbReference type="Proteomes" id="UP000663865">
    <property type="component" value="Unassembled WGS sequence"/>
</dbReference>
<evidence type="ECO:0000313" key="2">
    <source>
        <dbReference type="Proteomes" id="UP000663865"/>
    </source>
</evidence>
<name>A0A817YFW6_9BILA</name>
<dbReference type="EMBL" id="CAJNYV010000758">
    <property type="protein sequence ID" value="CAF3380030.1"/>
    <property type="molecule type" value="Genomic_DNA"/>
</dbReference>
<evidence type="ECO:0000313" key="1">
    <source>
        <dbReference type="EMBL" id="CAF3380030.1"/>
    </source>
</evidence>
<dbReference type="AlphaFoldDB" id="A0A817YFW6"/>
<comment type="caution">
    <text evidence="1">The sequence shown here is derived from an EMBL/GenBank/DDBJ whole genome shotgun (WGS) entry which is preliminary data.</text>
</comment>